<comment type="subunit">
    <text evidence="6">Part of the 50S ribosomal subunit.</text>
</comment>
<dbReference type="SUPFAM" id="SSF56053">
    <property type="entry name" value="Ribosomal protein L6"/>
    <property type="match status" value="2"/>
</dbReference>
<evidence type="ECO:0000256" key="4">
    <source>
        <dbReference type="ARBA" id="ARBA00022980"/>
    </source>
</evidence>
<dbReference type="FunFam" id="3.90.930.12:FF:000001">
    <property type="entry name" value="50S ribosomal protein L6"/>
    <property type="match status" value="1"/>
</dbReference>
<accession>A0A7C4NU75</accession>
<protein>
    <recommendedName>
        <fullName evidence="6">Large ribosomal subunit protein uL6</fullName>
    </recommendedName>
</protein>
<dbReference type="AlphaFoldDB" id="A0A7C4NU75"/>
<keyword evidence="3 6" id="KW-0694">RNA-binding</keyword>
<dbReference type="InterPro" id="IPR019906">
    <property type="entry name" value="Ribosomal_uL6_bac-type"/>
</dbReference>
<sequence length="194" mass="21186">MGELSRIGRKPIKIPSGVKVQIKEDGIIEVEGPKGKLVKKLPPLVKVHIEDNTLIVLQDEVRKKLKKKAKAFQGLARSLINNMVIGVTEGFKKSLDIVGLGYKAELKGDEIIFSLGYSHPINFKLPEGISAKIEKGSGDIQARVIIEGIDKELVGQVAANIRKLRPPEPYKGKGIRYTGEVIYRKAGKAGKGAK</sequence>
<dbReference type="GO" id="GO:0003735">
    <property type="term" value="F:structural constituent of ribosome"/>
    <property type="evidence" value="ECO:0007669"/>
    <property type="project" value="UniProtKB-UniRule"/>
</dbReference>
<evidence type="ECO:0000256" key="5">
    <source>
        <dbReference type="ARBA" id="ARBA00023274"/>
    </source>
</evidence>
<dbReference type="Pfam" id="PF00347">
    <property type="entry name" value="Ribosomal_L6"/>
    <property type="match status" value="2"/>
</dbReference>
<evidence type="ECO:0000256" key="2">
    <source>
        <dbReference type="ARBA" id="ARBA00022730"/>
    </source>
</evidence>
<keyword evidence="5 6" id="KW-0687">Ribonucleoprotein</keyword>
<dbReference type="PANTHER" id="PTHR11655">
    <property type="entry name" value="60S/50S RIBOSOMAL PROTEIN L6/L9"/>
    <property type="match status" value="1"/>
</dbReference>
<keyword evidence="4 6" id="KW-0689">Ribosomal protein</keyword>
<evidence type="ECO:0000313" key="10">
    <source>
        <dbReference type="EMBL" id="HGQ85622.1"/>
    </source>
</evidence>
<dbReference type="HAMAP" id="MF_01365_B">
    <property type="entry name" value="Ribosomal_uL6_B"/>
    <property type="match status" value="1"/>
</dbReference>
<dbReference type="OMA" id="RERHGLC"/>
<name>A0A7C4NU75_9BACT</name>
<comment type="similarity">
    <text evidence="1 6 7">Belongs to the universal ribosomal protein uL6 family.</text>
</comment>
<dbReference type="GO" id="GO:0022625">
    <property type="term" value="C:cytosolic large ribosomal subunit"/>
    <property type="evidence" value="ECO:0007669"/>
    <property type="project" value="UniProtKB-UniRule"/>
</dbReference>
<dbReference type="InterPro" id="IPR000702">
    <property type="entry name" value="Ribosomal_uL6-like"/>
</dbReference>
<evidence type="ECO:0000256" key="6">
    <source>
        <dbReference type="HAMAP-Rule" id="MF_01365"/>
    </source>
</evidence>
<feature type="domain" description="Large ribosomal subunit protein uL6 alpha-beta" evidence="9">
    <location>
        <begin position="14"/>
        <end position="90"/>
    </location>
</feature>
<dbReference type="PIRSF" id="PIRSF002162">
    <property type="entry name" value="Ribosomal_L6"/>
    <property type="match status" value="1"/>
</dbReference>
<dbReference type="InterPro" id="IPR036789">
    <property type="entry name" value="Ribosomal_uL6-like_a/b-dom_sf"/>
</dbReference>
<dbReference type="PROSITE" id="PS00525">
    <property type="entry name" value="RIBOSOMAL_L6_1"/>
    <property type="match status" value="1"/>
</dbReference>
<dbReference type="EMBL" id="DSZN01000077">
    <property type="protein sequence ID" value="HGQ85622.1"/>
    <property type="molecule type" value="Genomic_DNA"/>
</dbReference>
<dbReference type="GO" id="GO:0019843">
    <property type="term" value="F:rRNA binding"/>
    <property type="evidence" value="ECO:0007669"/>
    <property type="project" value="UniProtKB-UniRule"/>
</dbReference>
<dbReference type="NCBIfam" id="TIGR03654">
    <property type="entry name" value="L6_bact"/>
    <property type="match status" value="1"/>
</dbReference>
<evidence type="ECO:0000256" key="8">
    <source>
        <dbReference type="RuleBase" id="RU003870"/>
    </source>
</evidence>
<comment type="caution">
    <text evidence="10">The sequence shown here is derived from an EMBL/GenBank/DDBJ whole genome shotgun (WGS) entry which is preliminary data.</text>
</comment>
<evidence type="ECO:0000256" key="3">
    <source>
        <dbReference type="ARBA" id="ARBA00022884"/>
    </source>
</evidence>
<organism evidence="10">
    <name type="scientific">Thermodesulfobacterium geofontis</name>
    <dbReference type="NCBI Taxonomy" id="1295609"/>
    <lineage>
        <taxon>Bacteria</taxon>
        <taxon>Pseudomonadati</taxon>
        <taxon>Thermodesulfobacteriota</taxon>
        <taxon>Thermodesulfobacteria</taxon>
        <taxon>Thermodesulfobacteriales</taxon>
        <taxon>Thermodesulfobacteriaceae</taxon>
        <taxon>Thermodesulfobacterium</taxon>
    </lineage>
</organism>
<proteinExistence type="inferred from homology"/>
<dbReference type="PANTHER" id="PTHR11655:SF14">
    <property type="entry name" value="LARGE RIBOSOMAL SUBUNIT PROTEIN UL6M"/>
    <property type="match status" value="1"/>
</dbReference>
<dbReference type="PRINTS" id="PR00059">
    <property type="entry name" value="RIBOSOMALL6"/>
</dbReference>
<dbReference type="InterPro" id="IPR002358">
    <property type="entry name" value="Ribosomal_uL6_CS"/>
</dbReference>
<dbReference type="Gene3D" id="3.90.930.12">
    <property type="entry name" value="Ribosomal protein L6, alpha-beta domain"/>
    <property type="match status" value="2"/>
</dbReference>
<evidence type="ECO:0000256" key="1">
    <source>
        <dbReference type="ARBA" id="ARBA00009356"/>
    </source>
</evidence>
<keyword evidence="2 6" id="KW-0699">rRNA-binding</keyword>
<evidence type="ECO:0000256" key="7">
    <source>
        <dbReference type="RuleBase" id="RU003869"/>
    </source>
</evidence>
<comment type="function">
    <text evidence="6 8">This protein binds to the 23S rRNA, and is important in its secondary structure. It is located near the subunit interface in the base of the L7/L12 stalk, and near the tRNA binding site of the peptidyltransferase center.</text>
</comment>
<feature type="domain" description="Large ribosomal subunit protein uL6 alpha-beta" evidence="9">
    <location>
        <begin position="98"/>
        <end position="177"/>
    </location>
</feature>
<dbReference type="InterPro" id="IPR020040">
    <property type="entry name" value="Ribosomal_uL6_a/b-dom"/>
</dbReference>
<dbReference type="FunFam" id="3.90.930.12:FF:000002">
    <property type="entry name" value="50S ribosomal protein L6"/>
    <property type="match status" value="1"/>
</dbReference>
<reference evidence="10" key="1">
    <citation type="journal article" date="2020" name="mSystems">
        <title>Genome- and Community-Level Interaction Insights into Carbon Utilization and Element Cycling Functions of Hydrothermarchaeota in Hydrothermal Sediment.</title>
        <authorList>
            <person name="Zhou Z."/>
            <person name="Liu Y."/>
            <person name="Xu W."/>
            <person name="Pan J."/>
            <person name="Luo Z.H."/>
            <person name="Li M."/>
        </authorList>
    </citation>
    <scope>NUCLEOTIDE SEQUENCE [LARGE SCALE GENOMIC DNA]</scope>
    <source>
        <strain evidence="10">SpSt-6</strain>
    </source>
</reference>
<gene>
    <name evidence="6" type="primary">rplF</name>
    <name evidence="10" type="ORF">ENT66_04635</name>
</gene>
<dbReference type="GO" id="GO:0002181">
    <property type="term" value="P:cytoplasmic translation"/>
    <property type="evidence" value="ECO:0007669"/>
    <property type="project" value="TreeGrafter"/>
</dbReference>
<evidence type="ECO:0000259" key="9">
    <source>
        <dbReference type="Pfam" id="PF00347"/>
    </source>
</evidence>